<sequence>MSSSLILLLALIVLLLGAITIYLLRTGWKMIVVAFCLAMLALVMLRQHEFKAAINRWKQLDFMKEEASLRRVVSTFIEEDIKPFVLLDVPLISQLPELPRGCEVTSLAMLLQDAGVKVDKITLAKQVKKDQTPFQRRNGKVYFGNPHDGFVGDMYSLTTPGLGVYHEPIEQLAKKYLPHRIVNLTGSDFSELQKYLSQGSPIWIITNSTFKKLPASAFREWDTPSGPIQITYYEHSVVITGYDKDYIYFNDPLKKTKNQKAPKAEFLDAWVQMGRQAITYQSD</sequence>
<dbReference type="EMBL" id="JARTLI010000004">
    <property type="protein sequence ID" value="MED5051231.1"/>
    <property type="molecule type" value="Genomic_DNA"/>
</dbReference>
<evidence type="ECO:0000313" key="3">
    <source>
        <dbReference type="EMBL" id="MED5051231.1"/>
    </source>
</evidence>
<dbReference type="Pfam" id="PF13529">
    <property type="entry name" value="Peptidase_C39_2"/>
    <property type="match status" value="1"/>
</dbReference>
<dbReference type="InterPro" id="IPR039563">
    <property type="entry name" value="Peptidase_C39_single_dom"/>
</dbReference>
<evidence type="ECO:0000256" key="1">
    <source>
        <dbReference type="SAM" id="Phobius"/>
    </source>
</evidence>
<comment type="caution">
    <text evidence="3">The sequence shown here is derived from an EMBL/GenBank/DDBJ whole genome shotgun (WGS) entry which is preliminary data.</text>
</comment>
<dbReference type="CDD" id="cd02549">
    <property type="entry name" value="Peptidase_C39A"/>
    <property type="match status" value="1"/>
</dbReference>
<dbReference type="InterPro" id="IPR039564">
    <property type="entry name" value="Peptidase_C39-like"/>
</dbReference>
<keyword evidence="1" id="KW-0812">Transmembrane</keyword>
<dbReference type="PANTHER" id="PTHR37806:SF1">
    <property type="entry name" value="PEPTIDASE C39-LIKE DOMAIN-CONTAINING PROTEIN"/>
    <property type="match status" value="1"/>
</dbReference>
<gene>
    <name evidence="3" type="ORF">P9850_04985</name>
</gene>
<reference evidence="3 4" key="1">
    <citation type="submission" date="2023-03" db="EMBL/GenBank/DDBJ databases">
        <title>Bacillus Genome Sequencing.</title>
        <authorList>
            <person name="Dunlap C."/>
        </authorList>
    </citation>
    <scope>NUCLEOTIDE SEQUENCE [LARGE SCALE GENOMIC DNA]</scope>
    <source>
        <strain evidence="3 4">NRS-38</strain>
    </source>
</reference>
<dbReference type="PANTHER" id="PTHR37806">
    <property type="entry name" value="LMO0724 PROTEIN"/>
    <property type="match status" value="1"/>
</dbReference>
<evidence type="ECO:0000313" key="4">
    <source>
        <dbReference type="Proteomes" id="UP001339962"/>
    </source>
</evidence>
<feature type="domain" description="Peptidase C39-like" evidence="2">
    <location>
        <begin position="87"/>
        <end position="252"/>
    </location>
</feature>
<organism evidence="3 4">
    <name type="scientific">Anoxybacteroides rupiense</name>
    <dbReference type="NCBI Taxonomy" id="311460"/>
    <lineage>
        <taxon>Bacteria</taxon>
        <taxon>Bacillati</taxon>
        <taxon>Bacillota</taxon>
        <taxon>Bacilli</taxon>
        <taxon>Bacillales</taxon>
        <taxon>Anoxybacillaceae</taxon>
        <taxon>Anoxybacteroides</taxon>
    </lineage>
</organism>
<name>A0ABD5IUW5_9BACL</name>
<feature type="transmembrane region" description="Helical" evidence="1">
    <location>
        <begin position="30"/>
        <end position="46"/>
    </location>
</feature>
<dbReference type="RefSeq" id="WP_328217390.1">
    <property type="nucleotide sequence ID" value="NZ_JARTLI010000004.1"/>
</dbReference>
<proteinExistence type="predicted"/>
<dbReference type="Gene3D" id="3.90.70.10">
    <property type="entry name" value="Cysteine proteinases"/>
    <property type="match status" value="1"/>
</dbReference>
<accession>A0ABD5IUW5</accession>
<dbReference type="Proteomes" id="UP001339962">
    <property type="component" value="Unassembled WGS sequence"/>
</dbReference>
<evidence type="ECO:0000259" key="2">
    <source>
        <dbReference type="Pfam" id="PF13529"/>
    </source>
</evidence>
<protein>
    <submittedName>
        <fullName evidence="3">C39 family peptidase</fullName>
    </submittedName>
</protein>
<keyword evidence="1" id="KW-0472">Membrane</keyword>
<dbReference type="AlphaFoldDB" id="A0ABD5IUW5"/>
<keyword evidence="1" id="KW-1133">Transmembrane helix</keyword>